<feature type="transmembrane region" description="Helical" evidence="7">
    <location>
        <begin position="133"/>
        <end position="151"/>
    </location>
</feature>
<dbReference type="Proteomes" id="UP001315967">
    <property type="component" value="Chromosome"/>
</dbReference>
<evidence type="ECO:0000256" key="3">
    <source>
        <dbReference type="ARBA" id="ARBA00022741"/>
    </source>
</evidence>
<dbReference type="Gene3D" id="1.20.1560.10">
    <property type="entry name" value="ABC transporter type 1, transmembrane domain"/>
    <property type="match status" value="1"/>
</dbReference>
<comment type="subcellular location">
    <subcellularLocation>
        <location evidence="1">Cell membrane</location>
        <topology evidence="1">Multi-pass membrane protein</topology>
    </subcellularLocation>
</comment>
<feature type="transmembrane region" description="Helical" evidence="7">
    <location>
        <begin position="157"/>
        <end position="181"/>
    </location>
</feature>
<dbReference type="SUPFAM" id="SSF52540">
    <property type="entry name" value="P-loop containing nucleoside triphosphate hydrolases"/>
    <property type="match status" value="1"/>
</dbReference>
<dbReference type="RefSeq" id="WP_313793363.1">
    <property type="nucleotide sequence ID" value="NZ_CP102453.1"/>
</dbReference>
<dbReference type="InterPro" id="IPR003593">
    <property type="entry name" value="AAA+_ATPase"/>
</dbReference>
<dbReference type="Gene3D" id="3.40.50.300">
    <property type="entry name" value="P-loop containing nucleotide triphosphate hydrolases"/>
    <property type="match status" value="1"/>
</dbReference>
<gene>
    <name evidence="10" type="ORF">NRE15_13390</name>
</gene>
<keyword evidence="3" id="KW-0547">Nucleotide-binding</keyword>
<feature type="transmembrane region" description="Helical" evidence="7">
    <location>
        <begin position="20"/>
        <end position="40"/>
    </location>
</feature>
<organism evidence="10 11">
    <name type="scientific">Fundicoccus culcitae</name>
    <dbReference type="NCBI Taxonomy" id="2969821"/>
    <lineage>
        <taxon>Bacteria</taxon>
        <taxon>Bacillati</taxon>
        <taxon>Bacillota</taxon>
        <taxon>Bacilli</taxon>
        <taxon>Lactobacillales</taxon>
        <taxon>Aerococcaceae</taxon>
        <taxon>Fundicoccus</taxon>
    </lineage>
</organism>
<keyword evidence="2 7" id="KW-0812">Transmembrane</keyword>
<feature type="transmembrane region" description="Helical" evidence="7">
    <location>
        <begin position="275"/>
        <end position="296"/>
    </location>
</feature>
<evidence type="ECO:0000259" key="9">
    <source>
        <dbReference type="PROSITE" id="PS50929"/>
    </source>
</evidence>
<dbReference type="Pfam" id="PF00005">
    <property type="entry name" value="ABC_tran"/>
    <property type="match status" value="1"/>
</dbReference>
<dbReference type="InterPro" id="IPR027417">
    <property type="entry name" value="P-loop_NTPase"/>
</dbReference>
<dbReference type="InterPro" id="IPR003439">
    <property type="entry name" value="ABC_transporter-like_ATP-bd"/>
</dbReference>
<dbReference type="InterPro" id="IPR011527">
    <property type="entry name" value="ABC1_TM_dom"/>
</dbReference>
<evidence type="ECO:0000259" key="8">
    <source>
        <dbReference type="PROSITE" id="PS50893"/>
    </source>
</evidence>
<dbReference type="InterPro" id="IPR017871">
    <property type="entry name" value="ABC_transporter-like_CS"/>
</dbReference>
<keyword evidence="4 10" id="KW-0067">ATP-binding</keyword>
<name>A0ABY5P5V2_9LACT</name>
<evidence type="ECO:0000313" key="10">
    <source>
        <dbReference type="EMBL" id="UUX33860.1"/>
    </source>
</evidence>
<dbReference type="PANTHER" id="PTHR43394">
    <property type="entry name" value="ATP-DEPENDENT PERMEASE MDL1, MITOCHONDRIAL"/>
    <property type="match status" value="1"/>
</dbReference>
<proteinExistence type="predicted"/>
<keyword evidence="5 7" id="KW-1133">Transmembrane helix</keyword>
<evidence type="ECO:0000256" key="1">
    <source>
        <dbReference type="ARBA" id="ARBA00004651"/>
    </source>
</evidence>
<evidence type="ECO:0000256" key="6">
    <source>
        <dbReference type="ARBA" id="ARBA00023136"/>
    </source>
</evidence>
<dbReference type="Pfam" id="PF00664">
    <property type="entry name" value="ABC_membrane"/>
    <property type="match status" value="1"/>
</dbReference>
<protein>
    <submittedName>
        <fullName evidence="10">ABC transporter ATP-binding protein/permease</fullName>
    </submittedName>
</protein>
<dbReference type="InterPro" id="IPR039421">
    <property type="entry name" value="Type_1_exporter"/>
</dbReference>
<feature type="domain" description="ABC transmembrane type-1" evidence="9">
    <location>
        <begin position="16"/>
        <end position="298"/>
    </location>
</feature>
<dbReference type="SMART" id="SM00382">
    <property type="entry name" value="AAA"/>
    <property type="match status" value="1"/>
</dbReference>
<dbReference type="InterPro" id="IPR036640">
    <property type="entry name" value="ABC1_TM_sf"/>
</dbReference>
<dbReference type="EMBL" id="CP102453">
    <property type="protein sequence ID" value="UUX33860.1"/>
    <property type="molecule type" value="Genomic_DNA"/>
</dbReference>
<dbReference type="PROSITE" id="PS50893">
    <property type="entry name" value="ABC_TRANSPORTER_2"/>
    <property type="match status" value="1"/>
</dbReference>
<keyword evidence="11" id="KW-1185">Reference proteome</keyword>
<sequence>MKRLLKYFNGYKLPSFLGPIFKLIEALLELLVPSVVAIVIDEAIPSGDQRNVIQYIVFMFAIAFIGLLFSISAQYFSAKAAIGFTENLNHDLFEKIMYLSKESVDEISTASLVTRNTSDTYQIQTGLNTFFRLFLRSPFIVAGSLVMAMRIDLRMTGYFLGMIIVLFLIIALITYLSAPLYTKARKTLDRLVTIATEQIQGVRVIRAFRQDEREFNQYKEVNNQLTDDQIKVGFISVLTNPLTYLVVNVTLILVIWQGGNFIFAGTLSQGQLVALVNYLLAILVELVKLTMVVMVLNRSYVSAQRVVEVLEIADEEQSFDNIKPEKTALNDLTQIVFEDVQFTYPKGRRPVLDGLSFSINQGDLIGIIGGTGAGKSAIIQLLTKTYDASDGIIWFNENSLDTRSRNQLRNEISIVPQKANLFKGTIRSNLLVGNPEASDEELWQALDVAQATSFVKEKAGGLDAVVEAFGRNFSGGQKQRLTIARALLKPASILIFDDSTSALDFLTENQFRSALKQHYAHLTILMISQRTRSIENADNILVLDAGKQLGFGKHEELLQTVEVYQEIHSSQQVKEVTNHG</sequence>
<evidence type="ECO:0000256" key="7">
    <source>
        <dbReference type="SAM" id="Phobius"/>
    </source>
</evidence>
<dbReference type="GO" id="GO:0005524">
    <property type="term" value="F:ATP binding"/>
    <property type="evidence" value="ECO:0007669"/>
    <property type="project" value="UniProtKB-KW"/>
</dbReference>
<dbReference type="PROSITE" id="PS00211">
    <property type="entry name" value="ABC_TRANSPORTER_1"/>
    <property type="match status" value="1"/>
</dbReference>
<dbReference type="PROSITE" id="PS50929">
    <property type="entry name" value="ABC_TM1F"/>
    <property type="match status" value="1"/>
</dbReference>
<feature type="transmembrane region" description="Helical" evidence="7">
    <location>
        <begin position="52"/>
        <end position="71"/>
    </location>
</feature>
<dbReference type="PANTHER" id="PTHR43394:SF1">
    <property type="entry name" value="ATP-BINDING CASSETTE SUB-FAMILY B MEMBER 10, MITOCHONDRIAL"/>
    <property type="match status" value="1"/>
</dbReference>
<feature type="domain" description="ABC transporter" evidence="8">
    <location>
        <begin position="335"/>
        <end position="570"/>
    </location>
</feature>
<evidence type="ECO:0000256" key="4">
    <source>
        <dbReference type="ARBA" id="ARBA00022840"/>
    </source>
</evidence>
<accession>A0ABY5P5V2</accession>
<evidence type="ECO:0000256" key="2">
    <source>
        <dbReference type="ARBA" id="ARBA00022692"/>
    </source>
</evidence>
<keyword evidence="6 7" id="KW-0472">Membrane</keyword>
<dbReference type="CDD" id="cd18548">
    <property type="entry name" value="ABC_6TM_Tm287_like"/>
    <property type="match status" value="1"/>
</dbReference>
<reference evidence="10 11" key="1">
    <citation type="submission" date="2022-08" db="EMBL/GenBank/DDBJ databases">
        <title>Aerococcaceae sp. nov isolated from spoiled eye mask.</title>
        <authorList>
            <person name="Zhou G."/>
            <person name="Xie X.-B."/>
            <person name="Shi Q.-S."/>
            <person name="Wang Y.-S."/>
            <person name="Wen X."/>
            <person name="Peng H."/>
            <person name="Yang X.-J."/>
            <person name="Tao H.-B."/>
            <person name="Huang X.-M."/>
        </authorList>
    </citation>
    <scope>NUCLEOTIDE SEQUENCE [LARGE SCALE GENOMIC DNA]</scope>
    <source>
        <strain evidence="11">DM20194951</strain>
    </source>
</reference>
<evidence type="ECO:0000256" key="5">
    <source>
        <dbReference type="ARBA" id="ARBA00022989"/>
    </source>
</evidence>
<dbReference type="SUPFAM" id="SSF90123">
    <property type="entry name" value="ABC transporter transmembrane region"/>
    <property type="match status" value="1"/>
</dbReference>
<feature type="transmembrane region" description="Helical" evidence="7">
    <location>
        <begin position="242"/>
        <end position="263"/>
    </location>
</feature>
<evidence type="ECO:0000313" key="11">
    <source>
        <dbReference type="Proteomes" id="UP001315967"/>
    </source>
</evidence>